<feature type="domain" description="Aminoacyl-tRNA synthetase class Ia" evidence="11">
    <location>
        <begin position="429"/>
        <end position="626"/>
    </location>
</feature>
<evidence type="ECO:0000259" key="14">
    <source>
        <dbReference type="Pfam" id="PF13603"/>
    </source>
</evidence>
<keyword evidence="2 9" id="KW-0963">Cytoplasm</keyword>
<dbReference type="FunFam" id="1.10.730.10:FF:000002">
    <property type="entry name" value="Leucine--tRNA ligase"/>
    <property type="match status" value="1"/>
</dbReference>
<feature type="domain" description="Methionyl/Valyl/Leucyl/Isoleucyl-tRNA synthetase anticodon-binding" evidence="12">
    <location>
        <begin position="662"/>
        <end position="774"/>
    </location>
</feature>
<dbReference type="InterPro" id="IPR002300">
    <property type="entry name" value="aa-tRNA-synth_Ia"/>
</dbReference>
<keyword evidence="6 9" id="KW-0648">Protein biosynthesis</keyword>
<dbReference type="InterPro" id="IPR009008">
    <property type="entry name" value="Val/Leu/Ile-tRNA-synth_edit"/>
</dbReference>
<evidence type="ECO:0000256" key="9">
    <source>
        <dbReference type="HAMAP-Rule" id="MF_00049"/>
    </source>
</evidence>
<evidence type="ECO:0000256" key="7">
    <source>
        <dbReference type="ARBA" id="ARBA00023146"/>
    </source>
</evidence>
<dbReference type="AlphaFoldDB" id="A0A1F5EN92"/>
<dbReference type="HAMAP" id="MF_00049_B">
    <property type="entry name" value="Leu_tRNA_synth_B"/>
    <property type="match status" value="1"/>
</dbReference>
<reference evidence="15 16" key="1">
    <citation type="journal article" date="2016" name="Nat. Commun.">
        <title>Thousands of microbial genomes shed light on interconnected biogeochemical processes in an aquifer system.</title>
        <authorList>
            <person name="Anantharaman K."/>
            <person name="Brown C.T."/>
            <person name="Hug L.A."/>
            <person name="Sharon I."/>
            <person name="Castelle C.J."/>
            <person name="Probst A.J."/>
            <person name="Thomas B.C."/>
            <person name="Singh A."/>
            <person name="Wilkins M.J."/>
            <person name="Karaoz U."/>
            <person name="Brodie E.L."/>
            <person name="Williams K.H."/>
            <person name="Hubbard S.S."/>
            <person name="Banfield J.F."/>
        </authorList>
    </citation>
    <scope>NUCLEOTIDE SEQUENCE [LARGE SCALE GENOMIC DNA]</scope>
</reference>
<comment type="subcellular location">
    <subcellularLocation>
        <location evidence="9">Cytoplasm</location>
    </subcellularLocation>
</comment>
<comment type="caution">
    <text evidence="15">The sequence shown here is derived from an EMBL/GenBank/DDBJ whole genome shotgun (WGS) entry which is preliminary data.</text>
</comment>
<sequence length="812" mass="93656">MNKYNHKEIEQKWQEKWQKDNAFKIDKDDTSKPKYYILDMFPYPSGDGLHMGHTESYTASDVYYRFKKMQGFNVLHPQGFDAFGLPAENYAIKTKVHPAETTEKNINTYIGQMKMLGLAYDFDEKAVTSDPKYYKWTQWIFSQFYKNDLVYKKTSKTNWCSSCQTVIANEQVVDGKCERCGAEIIQKEVPGWFFKITDFADDLITGLEKIDWPEHTKKNQVNWIGKSEGALIEFPISNSQFLIKVFTTRPDTLFGATYMVLAPEHSIIEDLKSKIENYDEVLAYIEKAKNKTEMDRIEAKEKTGVEIKGIRAINLANQEEIPIFIADYVLGGYGTGAIMAVPAHDERDYAFSSKYGLPIKIVIEAKNFQFPISNFQTNSNIEIKNSETELFTDNGKLVNSGQFDGMDSETAKKEITKFVGGEMTTNYRLRDWSISRQRYWGCPIPIVYSPDGEAHLVPEENLPWTLPADVDFVPTGISPLAKSKELKERTEKIFGEGWVPEYDTMDTFVDSSWYFLRYPDPHNEKEFCSETRKKWLPVDLYIGGAEHTYMHLLFARFFVKAMNKIGLVNFDEPFVRLRHQGMVLDGQGKKMSKSKGNVINPNDMVNRFGADSVRTYMLFAAPLEDEVMWNEDNIVGVYRFLEKMWRLSSKVKGGELKVENKIQNLLHKTIKKVSNDIDNLKYNTAVSAMMILINDMEKEEEIARQDYESFLKILSPFAPHITQELWQILGNTNSIHDEPWPKFDENLMKDTSHIVVIQINGKVRAEIQVEEGTSDDDVKKLAMEQEASKKWMAGNEPKKIIYVKNKLVNIVI</sequence>
<dbReference type="Pfam" id="PF08264">
    <property type="entry name" value="Anticodon_1"/>
    <property type="match status" value="1"/>
</dbReference>
<dbReference type="Pfam" id="PF09334">
    <property type="entry name" value="tRNA-synt_1g"/>
    <property type="match status" value="1"/>
</dbReference>
<evidence type="ECO:0000256" key="2">
    <source>
        <dbReference type="ARBA" id="ARBA00022490"/>
    </source>
</evidence>
<keyword evidence="4 9" id="KW-0547">Nucleotide-binding</keyword>
<dbReference type="EMBL" id="MFAB01000013">
    <property type="protein sequence ID" value="OGD68878.1"/>
    <property type="molecule type" value="Genomic_DNA"/>
</dbReference>
<dbReference type="SUPFAM" id="SSF52374">
    <property type="entry name" value="Nucleotidylyl transferase"/>
    <property type="match status" value="1"/>
</dbReference>
<dbReference type="GO" id="GO:0004823">
    <property type="term" value="F:leucine-tRNA ligase activity"/>
    <property type="evidence" value="ECO:0007669"/>
    <property type="project" value="UniProtKB-UniRule"/>
</dbReference>
<evidence type="ECO:0000259" key="13">
    <source>
        <dbReference type="Pfam" id="PF09334"/>
    </source>
</evidence>
<dbReference type="GO" id="GO:0005829">
    <property type="term" value="C:cytosol"/>
    <property type="evidence" value="ECO:0007669"/>
    <property type="project" value="TreeGrafter"/>
</dbReference>
<gene>
    <name evidence="9" type="primary">leuS</name>
    <name evidence="15" type="ORF">A2996_00630</name>
</gene>
<evidence type="ECO:0000256" key="4">
    <source>
        <dbReference type="ARBA" id="ARBA00022741"/>
    </source>
</evidence>
<evidence type="ECO:0000256" key="6">
    <source>
        <dbReference type="ARBA" id="ARBA00022917"/>
    </source>
</evidence>
<evidence type="ECO:0000256" key="8">
    <source>
        <dbReference type="ARBA" id="ARBA00047469"/>
    </source>
</evidence>
<evidence type="ECO:0000259" key="11">
    <source>
        <dbReference type="Pfam" id="PF00133"/>
    </source>
</evidence>
<feature type="binding site" evidence="9">
    <location>
        <position position="593"/>
    </location>
    <ligand>
        <name>ATP</name>
        <dbReference type="ChEBI" id="CHEBI:30616"/>
    </ligand>
</feature>
<proteinExistence type="inferred from homology"/>
<dbReference type="InterPro" id="IPR014729">
    <property type="entry name" value="Rossmann-like_a/b/a_fold"/>
</dbReference>
<dbReference type="Pfam" id="PF13603">
    <property type="entry name" value="tRNA-synt_1_2"/>
    <property type="match status" value="1"/>
</dbReference>
<evidence type="ECO:0000313" key="16">
    <source>
        <dbReference type="Proteomes" id="UP000176865"/>
    </source>
</evidence>
<keyword evidence="7 9" id="KW-0030">Aminoacyl-tRNA synthetase</keyword>
<comment type="caution">
    <text evidence="9">Lacks conserved residue(s) required for the propagation of feature annotation.</text>
</comment>
<dbReference type="InterPro" id="IPR015413">
    <property type="entry name" value="Methionyl/Leucyl_tRNA_Synth"/>
</dbReference>
<dbReference type="InterPro" id="IPR002302">
    <property type="entry name" value="Leu-tRNA-ligase"/>
</dbReference>
<accession>A0A1F5EN92</accession>
<dbReference type="GO" id="GO:0006429">
    <property type="term" value="P:leucyl-tRNA aminoacylation"/>
    <property type="evidence" value="ECO:0007669"/>
    <property type="project" value="UniProtKB-UniRule"/>
</dbReference>
<organism evidence="15 16">
    <name type="scientific">Candidatus Campbellbacteria bacterium RIFCSPLOWO2_01_FULL_34_15</name>
    <dbReference type="NCBI Taxonomy" id="1797579"/>
    <lineage>
        <taxon>Bacteria</taxon>
        <taxon>Candidatus Campbelliibacteriota</taxon>
    </lineage>
</organism>
<dbReference type="InterPro" id="IPR025709">
    <property type="entry name" value="Leu_tRNA-synth_edit"/>
</dbReference>
<dbReference type="NCBIfam" id="TIGR00396">
    <property type="entry name" value="leuS_bact"/>
    <property type="match status" value="1"/>
</dbReference>
<dbReference type="Proteomes" id="UP000176865">
    <property type="component" value="Unassembled WGS sequence"/>
</dbReference>
<dbReference type="PANTHER" id="PTHR43740:SF2">
    <property type="entry name" value="LEUCINE--TRNA LIGASE, MITOCHONDRIAL"/>
    <property type="match status" value="1"/>
</dbReference>
<dbReference type="Pfam" id="PF00133">
    <property type="entry name" value="tRNA-synt_1"/>
    <property type="match status" value="1"/>
</dbReference>
<dbReference type="Gene3D" id="3.90.740.10">
    <property type="entry name" value="Valyl/Leucyl/Isoleucyl-tRNA synthetase, editing domain"/>
    <property type="match status" value="1"/>
</dbReference>
<dbReference type="EC" id="6.1.1.4" evidence="9"/>
<feature type="domain" description="Methionyl/Leucyl tRNA synthetase" evidence="13">
    <location>
        <begin position="40"/>
        <end position="183"/>
    </location>
</feature>
<dbReference type="SUPFAM" id="SSF50677">
    <property type="entry name" value="ValRS/IleRS/LeuRS editing domain"/>
    <property type="match status" value="1"/>
</dbReference>
<dbReference type="SUPFAM" id="SSF47323">
    <property type="entry name" value="Anticodon-binding domain of a subclass of class I aminoacyl-tRNA synthetases"/>
    <property type="match status" value="1"/>
</dbReference>
<dbReference type="Gene3D" id="1.10.730.10">
    <property type="entry name" value="Isoleucyl-tRNA Synthetase, Domain 1"/>
    <property type="match status" value="2"/>
</dbReference>
<keyword evidence="3 9" id="KW-0436">Ligase</keyword>
<evidence type="ECO:0000256" key="3">
    <source>
        <dbReference type="ARBA" id="ARBA00022598"/>
    </source>
</evidence>
<dbReference type="InterPro" id="IPR009080">
    <property type="entry name" value="tRNAsynth_Ia_anticodon-bd"/>
</dbReference>
<dbReference type="GO" id="GO:0005524">
    <property type="term" value="F:ATP binding"/>
    <property type="evidence" value="ECO:0007669"/>
    <property type="project" value="UniProtKB-UniRule"/>
</dbReference>
<dbReference type="PANTHER" id="PTHR43740">
    <property type="entry name" value="LEUCYL-TRNA SYNTHETASE"/>
    <property type="match status" value="1"/>
</dbReference>
<dbReference type="InterPro" id="IPR001412">
    <property type="entry name" value="aa-tRNA-synth_I_CS"/>
</dbReference>
<dbReference type="GO" id="GO:0002161">
    <property type="term" value="F:aminoacyl-tRNA deacylase activity"/>
    <property type="evidence" value="ECO:0007669"/>
    <property type="project" value="InterPro"/>
</dbReference>
<keyword evidence="5 9" id="KW-0067">ATP-binding</keyword>
<dbReference type="CDD" id="cd07958">
    <property type="entry name" value="Anticodon_Ia_Leu_BEm"/>
    <property type="match status" value="1"/>
</dbReference>
<feature type="domain" description="Leucyl-tRNA synthetase editing" evidence="14">
    <location>
        <begin position="222"/>
        <end position="418"/>
    </location>
</feature>
<evidence type="ECO:0000256" key="5">
    <source>
        <dbReference type="ARBA" id="ARBA00022840"/>
    </source>
</evidence>
<dbReference type="Gene3D" id="3.40.50.620">
    <property type="entry name" value="HUPs"/>
    <property type="match status" value="1"/>
</dbReference>
<comment type="catalytic activity">
    <reaction evidence="8 9">
        <text>tRNA(Leu) + L-leucine + ATP = L-leucyl-tRNA(Leu) + AMP + diphosphate</text>
        <dbReference type="Rhea" id="RHEA:11688"/>
        <dbReference type="Rhea" id="RHEA-COMP:9613"/>
        <dbReference type="Rhea" id="RHEA-COMP:9622"/>
        <dbReference type="ChEBI" id="CHEBI:30616"/>
        <dbReference type="ChEBI" id="CHEBI:33019"/>
        <dbReference type="ChEBI" id="CHEBI:57427"/>
        <dbReference type="ChEBI" id="CHEBI:78442"/>
        <dbReference type="ChEBI" id="CHEBI:78494"/>
        <dbReference type="ChEBI" id="CHEBI:456215"/>
        <dbReference type="EC" id="6.1.1.4"/>
    </reaction>
</comment>
<evidence type="ECO:0000313" key="15">
    <source>
        <dbReference type="EMBL" id="OGD68878.1"/>
    </source>
</evidence>
<comment type="similarity">
    <text evidence="1 9 10">Belongs to the class-I aminoacyl-tRNA synthetase family.</text>
</comment>
<feature type="short sequence motif" description="'KMSKS' region" evidence="9">
    <location>
        <begin position="590"/>
        <end position="594"/>
    </location>
</feature>
<dbReference type="InterPro" id="IPR013155">
    <property type="entry name" value="M/V/L/I-tRNA-synth_anticd-bd"/>
</dbReference>
<dbReference type="STRING" id="1797579.A2996_00630"/>
<evidence type="ECO:0000256" key="10">
    <source>
        <dbReference type="RuleBase" id="RU363035"/>
    </source>
</evidence>
<name>A0A1F5EN92_9BACT</name>
<evidence type="ECO:0000256" key="1">
    <source>
        <dbReference type="ARBA" id="ARBA00005594"/>
    </source>
</evidence>
<dbReference type="PROSITE" id="PS00178">
    <property type="entry name" value="AA_TRNA_LIGASE_I"/>
    <property type="match status" value="1"/>
</dbReference>
<dbReference type="PRINTS" id="PR00985">
    <property type="entry name" value="TRNASYNTHLEU"/>
</dbReference>
<protein>
    <recommendedName>
        <fullName evidence="9">Leucine--tRNA ligase</fullName>
        <ecNumber evidence="9">6.1.1.4</ecNumber>
    </recommendedName>
    <alternativeName>
        <fullName evidence="9">Leucyl-tRNA synthetase</fullName>
        <shortName evidence="9">LeuRS</shortName>
    </alternativeName>
</protein>
<evidence type="ECO:0000259" key="12">
    <source>
        <dbReference type="Pfam" id="PF08264"/>
    </source>
</evidence>